<dbReference type="Proteomes" id="UP000805193">
    <property type="component" value="Unassembled WGS sequence"/>
</dbReference>
<organism evidence="1 2">
    <name type="scientific">Ixodes persulcatus</name>
    <name type="common">Taiga tick</name>
    <dbReference type="NCBI Taxonomy" id="34615"/>
    <lineage>
        <taxon>Eukaryota</taxon>
        <taxon>Metazoa</taxon>
        <taxon>Ecdysozoa</taxon>
        <taxon>Arthropoda</taxon>
        <taxon>Chelicerata</taxon>
        <taxon>Arachnida</taxon>
        <taxon>Acari</taxon>
        <taxon>Parasitiformes</taxon>
        <taxon>Ixodida</taxon>
        <taxon>Ixodoidea</taxon>
        <taxon>Ixodidae</taxon>
        <taxon>Ixodinae</taxon>
        <taxon>Ixodes</taxon>
    </lineage>
</organism>
<sequence>MASLAERRLALSLLFGLLARGVTSSCEFRGHCANDADTDKAIPCAVHQDAVALETPTSWQAFADLCPQLAAEIHPDRKVCCDVSQVEDLARELEQPARLGMAKCPGCMLNFRDFLCRMTCSPKQSDFLAVNATAREGIGPHVVEMIYAVREEFAQGVYDSCKDVRSVVLGIKLMTLMCGGRVFGCSPQRWLEFLGSTAPEGGYSPFKIHYVLTGEPAVRRAGRNLTPLSAPFLKTC</sequence>
<keyword evidence="2" id="KW-1185">Reference proteome</keyword>
<comment type="caution">
    <text evidence="1">The sequence shown here is derived from an EMBL/GenBank/DDBJ whole genome shotgun (WGS) entry which is preliminary data.</text>
</comment>
<reference evidence="1 2" key="1">
    <citation type="journal article" date="2020" name="Cell">
        <title>Large-Scale Comparative Analyses of Tick Genomes Elucidate Their Genetic Diversity and Vector Capacities.</title>
        <authorList>
            <consortium name="Tick Genome and Microbiome Consortium (TIGMIC)"/>
            <person name="Jia N."/>
            <person name="Wang J."/>
            <person name="Shi W."/>
            <person name="Du L."/>
            <person name="Sun Y."/>
            <person name="Zhan W."/>
            <person name="Jiang J.F."/>
            <person name="Wang Q."/>
            <person name="Zhang B."/>
            <person name="Ji P."/>
            <person name="Bell-Sakyi L."/>
            <person name="Cui X.M."/>
            <person name="Yuan T.T."/>
            <person name="Jiang B.G."/>
            <person name="Yang W.F."/>
            <person name="Lam T.T."/>
            <person name="Chang Q.C."/>
            <person name="Ding S.J."/>
            <person name="Wang X.J."/>
            <person name="Zhu J.G."/>
            <person name="Ruan X.D."/>
            <person name="Zhao L."/>
            <person name="Wei J.T."/>
            <person name="Ye R.Z."/>
            <person name="Que T.C."/>
            <person name="Du C.H."/>
            <person name="Zhou Y.H."/>
            <person name="Cheng J.X."/>
            <person name="Dai P.F."/>
            <person name="Guo W.B."/>
            <person name="Han X.H."/>
            <person name="Huang E.J."/>
            <person name="Li L.F."/>
            <person name="Wei W."/>
            <person name="Gao Y.C."/>
            <person name="Liu J.Z."/>
            <person name="Shao H.Z."/>
            <person name="Wang X."/>
            <person name="Wang C.C."/>
            <person name="Yang T.C."/>
            <person name="Huo Q.B."/>
            <person name="Li W."/>
            <person name="Chen H.Y."/>
            <person name="Chen S.E."/>
            <person name="Zhou L.G."/>
            <person name="Ni X.B."/>
            <person name="Tian J.H."/>
            <person name="Sheng Y."/>
            <person name="Liu T."/>
            <person name="Pan Y.S."/>
            <person name="Xia L.Y."/>
            <person name="Li J."/>
            <person name="Zhao F."/>
            <person name="Cao W.C."/>
        </authorList>
    </citation>
    <scope>NUCLEOTIDE SEQUENCE [LARGE SCALE GENOMIC DNA]</scope>
    <source>
        <strain evidence="1">Iper-2018</strain>
    </source>
</reference>
<name>A0AC60PBC6_IXOPE</name>
<evidence type="ECO:0000313" key="2">
    <source>
        <dbReference type="Proteomes" id="UP000805193"/>
    </source>
</evidence>
<dbReference type="EMBL" id="JABSTQ010010904">
    <property type="protein sequence ID" value="KAG0416911.1"/>
    <property type="molecule type" value="Genomic_DNA"/>
</dbReference>
<proteinExistence type="predicted"/>
<gene>
    <name evidence="1" type="ORF">HPB47_006009</name>
</gene>
<protein>
    <submittedName>
        <fullName evidence="1">Uncharacterized protein</fullName>
    </submittedName>
</protein>
<evidence type="ECO:0000313" key="1">
    <source>
        <dbReference type="EMBL" id="KAG0416911.1"/>
    </source>
</evidence>
<accession>A0AC60PBC6</accession>